<comment type="caution">
    <text evidence="1">The sequence shown here is derived from an EMBL/GenBank/DDBJ whole genome shotgun (WGS) entry which is preliminary data.</text>
</comment>
<gene>
    <name evidence="1" type="ORF">C5467_23650</name>
</gene>
<dbReference type="EMBL" id="PUJY01000099">
    <property type="protein sequence ID" value="TDB42671.1"/>
    <property type="molecule type" value="Genomic_DNA"/>
</dbReference>
<evidence type="ECO:0000313" key="2">
    <source>
        <dbReference type="Proteomes" id="UP000295598"/>
    </source>
</evidence>
<dbReference type="RefSeq" id="WP_132356401.1">
    <property type="nucleotide sequence ID" value="NZ_CAWOJO010000099.1"/>
</dbReference>
<sequence>MDKKIVLNILNSTLDALEKEKELYDKHDLMNIINKYKSVIEKISNDIIEYNAIHNSVRAYLEIYNDYDNPLLYKMSDAEEAVSEYLSNI</sequence>
<organism evidence="1 2">
    <name type="scientific">Photorhabdus khanii subsp. guanajuatensis</name>
    <dbReference type="NCBI Taxonomy" id="2100166"/>
    <lineage>
        <taxon>Bacteria</taxon>
        <taxon>Pseudomonadati</taxon>
        <taxon>Pseudomonadota</taxon>
        <taxon>Gammaproteobacteria</taxon>
        <taxon>Enterobacterales</taxon>
        <taxon>Morganellaceae</taxon>
        <taxon>Photorhabdus</taxon>
    </lineage>
</organism>
<reference evidence="1 2" key="1">
    <citation type="journal article" date="2019" name="Int. J. Syst. Evol. Microbiol.">
        <title>Photorhabdus khanii subsp. guanajuatensis subsp. nov., isolated from Heterorhabditis atacamensis, and Photorhabdus luminescens subsp. mexicana subsp. nov., isolated from Heterorhabditis mexicana entomopathogenic nematodes.</title>
        <authorList>
            <person name="Machado R.A.R."/>
            <person name="Bruno P."/>
            <person name="Arce C.C.M."/>
            <person name="Liechti N."/>
            <person name="Kohler A."/>
            <person name="Bernal J."/>
            <person name="Bruggmann R."/>
            <person name="Turlings T.C.J."/>
        </authorList>
    </citation>
    <scope>NUCLEOTIDE SEQUENCE [LARGE SCALE GENOMIC DNA]</scope>
    <source>
        <strain evidence="1 2">MEX20-17</strain>
    </source>
</reference>
<evidence type="ECO:0000313" key="1">
    <source>
        <dbReference type="EMBL" id="TDB42671.1"/>
    </source>
</evidence>
<dbReference type="AlphaFoldDB" id="A0A4R4IQM3"/>
<name>A0A4R4IQM3_9GAMM</name>
<protein>
    <submittedName>
        <fullName evidence="1">Uncharacterized protein</fullName>
    </submittedName>
</protein>
<accession>A0A4R4IQM3</accession>
<dbReference type="Proteomes" id="UP000295598">
    <property type="component" value="Unassembled WGS sequence"/>
</dbReference>
<proteinExistence type="predicted"/>